<dbReference type="InterPro" id="IPR000719">
    <property type="entry name" value="Prot_kinase_dom"/>
</dbReference>
<dbReference type="PIRSF" id="PIRSF000654">
    <property type="entry name" value="Integrin-linked_kinase"/>
    <property type="match status" value="1"/>
</dbReference>
<dbReference type="Gene3D" id="1.10.510.10">
    <property type="entry name" value="Transferase(Phosphotransferase) domain 1"/>
    <property type="match status" value="1"/>
</dbReference>
<dbReference type="eggNOG" id="KOG0192">
    <property type="taxonomic scope" value="Eukaryota"/>
</dbReference>
<dbReference type="PROSITE" id="PS50011">
    <property type="entry name" value="PROTEIN_KINASE_DOM"/>
    <property type="match status" value="1"/>
</dbReference>
<name>L1J977_GUITC</name>
<gene>
    <name evidence="2" type="ORF">GUITHDRAFT_71999</name>
</gene>
<dbReference type="PROSITE" id="PS00108">
    <property type="entry name" value="PROTEIN_KINASE_ST"/>
    <property type="match status" value="1"/>
</dbReference>
<reference evidence="4" key="2">
    <citation type="submission" date="2012-11" db="EMBL/GenBank/DDBJ databases">
        <authorList>
            <person name="Kuo A."/>
            <person name="Curtis B.A."/>
            <person name="Tanifuji G."/>
            <person name="Burki F."/>
            <person name="Gruber A."/>
            <person name="Irimia M."/>
            <person name="Maruyama S."/>
            <person name="Arias M.C."/>
            <person name="Ball S.G."/>
            <person name="Gile G.H."/>
            <person name="Hirakawa Y."/>
            <person name="Hopkins J.F."/>
            <person name="Rensing S.A."/>
            <person name="Schmutz J."/>
            <person name="Symeonidi A."/>
            <person name="Elias M."/>
            <person name="Eveleigh R.J."/>
            <person name="Herman E.K."/>
            <person name="Klute M.J."/>
            <person name="Nakayama T."/>
            <person name="Obornik M."/>
            <person name="Reyes-Prieto A."/>
            <person name="Armbrust E.V."/>
            <person name="Aves S.J."/>
            <person name="Beiko R.G."/>
            <person name="Coutinho P."/>
            <person name="Dacks J.B."/>
            <person name="Durnford D.G."/>
            <person name="Fast N.M."/>
            <person name="Green B.R."/>
            <person name="Grisdale C."/>
            <person name="Hempe F."/>
            <person name="Henrissat B."/>
            <person name="Hoppner M.P."/>
            <person name="Ishida K.-I."/>
            <person name="Kim E."/>
            <person name="Koreny L."/>
            <person name="Kroth P.G."/>
            <person name="Liu Y."/>
            <person name="Malik S.-B."/>
            <person name="Maier U.G."/>
            <person name="McRose D."/>
            <person name="Mock T."/>
            <person name="Neilson J.A."/>
            <person name="Onodera N.T."/>
            <person name="Poole A.M."/>
            <person name="Pritham E.J."/>
            <person name="Richards T.A."/>
            <person name="Rocap G."/>
            <person name="Roy S.W."/>
            <person name="Sarai C."/>
            <person name="Schaack S."/>
            <person name="Shirato S."/>
            <person name="Slamovits C.H."/>
            <person name="Spencer D.F."/>
            <person name="Suzuki S."/>
            <person name="Worden A.Z."/>
            <person name="Zauner S."/>
            <person name="Barry K."/>
            <person name="Bell C."/>
            <person name="Bharti A.K."/>
            <person name="Crow J.A."/>
            <person name="Grimwood J."/>
            <person name="Kramer R."/>
            <person name="Lindquist E."/>
            <person name="Lucas S."/>
            <person name="Salamov A."/>
            <person name="McFadden G.I."/>
            <person name="Lane C.E."/>
            <person name="Keeling P.J."/>
            <person name="Gray M.W."/>
            <person name="Grigoriev I.V."/>
            <person name="Archibald J.M."/>
        </authorList>
    </citation>
    <scope>NUCLEOTIDE SEQUENCE</scope>
    <source>
        <strain evidence="4">CCMP2712</strain>
    </source>
</reference>
<accession>L1J977</accession>
<dbReference type="OMA" id="PREWTRE"/>
<organism evidence="2">
    <name type="scientific">Guillardia theta (strain CCMP2712)</name>
    <name type="common">Cryptophyte</name>
    <dbReference type="NCBI Taxonomy" id="905079"/>
    <lineage>
        <taxon>Eukaryota</taxon>
        <taxon>Cryptophyceae</taxon>
        <taxon>Pyrenomonadales</taxon>
        <taxon>Geminigeraceae</taxon>
        <taxon>Guillardia</taxon>
    </lineage>
</organism>
<dbReference type="InterPro" id="IPR051681">
    <property type="entry name" value="Ser/Thr_Kinases-Pseudokinases"/>
</dbReference>
<evidence type="ECO:0000313" key="2">
    <source>
        <dbReference type="EMBL" id="EKX44625.1"/>
    </source>
</evidence>
<dbReference type="Proteomes" id="UP000011087">
    <property type="component" value="Unassembled WGS sequence"/>
</dbReference>
<dbReference type="GO" id="GO:0005524">
    <property type="term" value="F:ATP binding"/>
    <property type="evidence" value="ECO:0007669"/>
    <property type="project" value="InterPro"/>
</dbReference>
<evidence type="ECO:0000259" key="1">
    <source>
        <dbReference type="PROSITE" id="PS50011"/>
    </source>
</evidence>
<dbReference type="EnsemblProtists" id="EKX44625">
    <property type="protein sequence ID" value="EKX44625"/>
    <property type="gene ID" value="GUITHDRAFT_71999"/>
</dbReference>
<feature type="domain" description="Protein kinase" evidence="1">
    <location>
        <begin position="1"/>
        <end position="235"/>
    </location>
</feature>
<dbReference type="AlphaFoldDB" id="L1J977"/>
<dbReference type="InterPro" id="IPR011009">
    <property type="entry name" value="Kinase-like_dom_sf"/>
</dbReference>
<dbReference type="InterPro" id="IPR001245">
    <property type="entry name" value="Ser-Thr/Tyr_kinase_cat_dom"/>
</dbReference>
<dbReference type="SUPFAM" id="SSF56112">
    <property type="entry name" value="Protein kinase-like (PK-like)"/>
    <property type="match status" value="1"/>
</dbReference>
<reference evidence="2 4" key="1">
    <citation type="journal article" date="2012" name="Nature">
        <title>Algal genomes reveal evolutionary mosaicism and the fate of nucleomorphs.</title>
        <authorList>
            <consortium name="DOE Joint Genome Institute"/>
            <person name="Curtis B.A."/>
            <person name="Tanifuji G."/>
            <person name="Burki F."/>
            <person name="Gruber A."/>
            <person name="Irimia M."/>
            <person name="Maruyama S."/>
            <person name="Arias M.C."/>
            <person name="Ball S.G."/>
            <person name="Gile G.H."/>
            <person name="Hirakawa Y."/>
            <person name="Hopkins J.F."/>
            <person name="Kuo A."/>
            <person name="Rensing S.A."/>
            <person name="Schmutz J."/>
            <person name="Symeonidi A."/>
            <person name="Elias M."/>
            <person name="Eveleigh R.J."/>
            <person name="Herman E.K."/>
            <person name="Klute M.J."/>
            <person name="Nakayama T."/>
            <person name="Obornik M."/>
            <person name="Reyes-Prieto A."/>
            <person name="Armbrust E.V."/>
            <person name="Aves S.J."/>
            <person name="Beiko R.G."/>
            <person name="Coutinho P."/>
            <person name="Dacks J.B."/>
            <person name="Durnford D.G."/>
            <person name="Fast N.M."/>
            <person name="Green B.R."/>
            <person name="Grisdale C.J."/>
            <person name="Hempel F."/>
            <person name="Henrissat B."/>
            <person name="Hoppner M.P."/>
            <person name="Ishida K."/>
            <person name="Kim E."/>
            <person name="Koreny L."/>
            <person name="Kroth P.G."/>
            <person name="Liu Y."/>
            <person name="Malik S.B."/>
            <person name="Maier U.G."/>
            <person name="McRose D."/>
            <person name="Mock T."/>
            <person name="Neilson J.A."/>
            <person name="Onodera N.T."/>
            <person name="Poole A.M."/>
            <person name="Pritham E.J."/>
            <person name="Richards T.A."/>
            <person name="Rocap G."/>
            <person name="Roy S.W."/>
            <person name="Sarai C."/>
            <person name="Schaack S."/>
            <person name="Shirato S."/>
            <person name="Slamovits C.H."/>
            <person name="Spencer D.F."/>
            <person name="Suzuki S."/>
            <person name="Worden A.Z."/>
            <person name="Zauner S."/>
            <person name="Barry K."/>
            <person name="Bell C."/>
            <person name="Bharti A.K."/>
            <person name="Crow J.A."/>
            <person name="Grimwood J."/>
            <person name="Kramer R."/>
            <person name="Lindquist E."/>
            <person name="Lucas S."/>
            <person name="Salamov A."/>
            <person name="McFadden G.I."/>
            <person name="Lane C.E."/>
            <person name="Keeling P.J."/>
            <person name="Gray M.W."/>
            <person name="Grigoriev I.V."/>
            <person name="Archibald J.M."/>
        </authorList>
    </citation>
    <scope>NUCLEOTIDE SEQUENCE</scope>
    <source>
        <strain evidence="2 4">CCMP2712</strain>
    </source>
</reference>
<protein>
    <recommendedName>
        <fullName evidence="1">Protein kinase domain-containing protein</fullName>
    </recommendedName>
</protein>
<dbReference type="KEGG" id="gtt:GUITHDRAFT_71999"/>
<dbReference type="GO" id="GO:0004674">
    <property type="term" value="F:protein serine/threonine kinase activity"/>
    <property type="evidence" value="ECO:0007669"/>
    <property type="project" value="TreeGrafter"/>
</dbReference>
<dbReference type="PRINTS" id="PR00109">
    <property type="entry name" value="TYRKINASE"/>
</dbReference>
<dbReference type="SMART" id="SM00220">
    <property type="entry name" value="S_TKc"/>
    <property type="match status" value="1"/>
</dbReference>
<dbReference type="Pfam" id="PF07714">
    <property type="entry name" value="PK_Tyr_Ser-Thr"/>
    <property type="match status" value="1"/>
</dbReference>
<dbReference type="PaxDb" id="55529-EKX44625"/>
<dbReference type="PANTHER" id="PTHR44329">
    <property type="entry name" value="SERINE/THREONINE-PROTEIN KINASE TNNI3K-RELATED"/>
    <property type="match status" value="1"/>
</dbReference>
<keyword evidence="4" id="KW-1185">Reference proteome</keyword>
<dbReference type="InterPro" id="IPR008271">
    <property type="entry name" value="Ser/Thr_kinase_AS"/>
</dbReference>
<proteinExistence type="predicted"/>
<evidence type="ECO:0000313" key="4">
    <source>
        <dbReference type="Proteomes" id="UP000011087"/>
    </source>
</evidence>
<reference evidence="3" key="3">
    <citation type="submission" date="2015-06" db="UniProtKB">
        <authorList>
            <consortium name="EnsemblProtists"/>
        </authorList>
    </citation>
    <scope>IDENTIFICATION</scope>
</reference>
<dbReference type="STRING" id="905079.L1J977"/>
<dbReference type="RefSeq" id="XP_005831605.1">
    <property type="nucleotide sequence ID" value="XM_005831548.1"/>
</dbReference>
<dbReference type="HOGENOM" id="CLU_000288_7_35_1"/>
<sequence length="259" mass="28704">MSCAGKTLIGAPDAGTVQETIDEVDFFLKLDHPNCHYLLGAKTTLEDGGILILTELCDLGSIYDFYSKGRKKFDTATSLRLAEECATGFEVIHSLGYMHRDIKSLNVFLSKDLVAKVADFGMCTPAPLATDACGTPQWMAPEVISNLLGMPKEYDRTVDVFSYAILLWELFHCSTPYMETRLDQMGICKNVFHRHIRPPISPSCPPGISALIQRCWDNNPSARPTFSQVCYHRQCDGEATLTAVFLQVREAVAKIRGTA</sequence>
<evidence type="ECO:0000313" key="3">
    <source>
        <dbReference type="EnsemblProtists" id="EKX44625"/>
    </source>
</evidence>
<dbReference type="OrthoDB" id="4062651at2759"/>
<dbReference type="GeneID" id="17301302"/>
<dbReference type="EMBL" id="JH993003">
    <property type="protein sequence ID" value="EKX44625.1"/>
    <property type="molecule type" value="Genomic_DNA"/>
</dbReference>